<accession>A0A6L6LUY0</accession>
<comment type="caution">
    <text evidence="1">The sequence shown here is derived from an EMBL/GenBank/DDBJ whole genome shotgun (WGS) entry which is preliminary data.</text>
</comment>
<dbReference type="EMBL" id="WMZU01000029">
    <property type="protein sequence ID" value="MTS28550.1"/>
    <property type="molecule type" value="Genomic_DNA"/>
</dbReference>
<protein>
    <submittedName>
        <fullName evidence="1">Uncharacterized protein</fullName>
    </submittedName>
</protein>
<dbReference type="Proteomes" id="UP000472755">
    <property type="component" value="Unassembled WGS sequence"/>
</dbReference>
<organism evidence="1 2">
    <name type="scientific">Ruthenibacterium lactatiformans</name>
    <dbReference type="NCBI Taxonomy" id="1550024"/>
    <lineage>
        <taxon>Bacteria</taxon>
        <taxon>Bacillati</taxon>
        <taxon>Bacillota</taxon>
        <taxon>Clostridia</taxon>
        <taxon>Eubacteriales</taxon>
        <taxon>Oscillospiraceae</taxon>
        <taxon>Ruthenibacterium</taxon>
    </lineage>
</organism>
<proteinExistence type="predicted"/>
<sequence>MLRLDTIHEQVHMLLMEALEGEYLDPEQTLYVNLDERMAGIEEDSMAEACYAWDTMTVEDFLNAVVAHHVSEYGGYQAEIPCFETLCESVVMW</sequence>
<evidence type="ECO:0000313" key="2">
    <source>
        <dbReference type="Proteomes" id="UP000472755"/>
    </source>
</evidence>
<name>A0A6L6LUY0_9FIRM</name>
<dbReference type="RefSeq" id="WP_155202475.1">
    <property type="nucleotide sequence ID" value="NZ_WMZN01000032.1"/>
</dbReference>
<evidence type="ECO:0000313" key="1">
    <source>
        <dbReference type="EMBL" id="MTS28550.1"/>
    </source>
</evidence>
<dbReference type="AlphaFoldDB" id="A0A6L6LUY0"/>
<reference evidence="1 2" key="1">
    <citation type="journal article" date="2019" name="Nat. Med.">
        <title>A library of human gut bacterial isolates paired with longitudinal multiomics data enables mechanistic microbiome research.</title>
        <authorList>
            <person name="Poyet M."/>
            <person name="Groussin M."/>
            <person name="Gibbons S.M."/>
            <person name="Avila-Pacheco J."/>
            <person name="Jiang X."/>
            <person name="Kearney S.M."/>
            <person name="Perrotta A.R."/>
            <person name="Berdy B."/>
            <person name="Zhao S."/>
            <person name="Lieberman T.D."/>
            <person name="Swanson P.K."/>
            <person name="Smith M."/>
            <person name="Roesemann S."/>
            <person name="Alexander J.E."/>
            <person name="Rich S.A."/>
            <person name="Livny J."/>
            <person name="Vlamakis H."/>
            <person name="Clish C."/>
            <person name="Bullock K."/>
            <person name="Deik A."/>
            <person name="Scott J."/>
            <person name="Pierce K.A."/>
            <person name="Xavier R.J."/>
            <person name="Alm E.J."/>
        </authorList>
    </citation>
    <scope>NUCLEOTIDE SEQUENCE [LARGE SCALE GENOMIC DNA]</scope>
    <source>
        <strain evidence="1 2">BIOML-A4</strain>
    </source>
</reference>
<gene>
    <name evidence="1" type="ORF">GMD59_14830</name>
</gene>